<evidence type="ECO:0000313" key="2">
    <source>
        <dbReference type="Proteomes" id="UP000294257"/>
    </source>
</evidence>
<sequence length="35" mass="4087">MVARAEPIVRFGPAELFRTGRTAELTVLWDERERL</sequence>
<proteinExistence type="predicted"/>
<reference evidence="1 2" key="1">
    <citation type="submission" date="2019-02" db="EMBL/GenBank/DDBJ databases">
        <title>Genomic Encyclopedia of Type Strains, Phase IV (KMG-IV): sequencing the most valuable type-strain genomes for metagenomic binning, comparative biology and taxonomic classification.</title>
        <authorList>
            <person name="Goeker M."/>
        </authorList>
    </citation>
    <scope>NUCLEOTIDE SEQUENCE [LARGE SCALE GENOMIC DNA]</scope>
    <source>
        <strain evidence="1 2">DSM 101727</strain>
    </source>
</reference>
<comment type="caution">
    <text evidence="1">The sequence shown here is derived from an EMBL/GenBank/DDBJ whole genome shotgun (WGS) entry which is preliminary data.</text>
</comment>
<evidence type="ECO:0000313" key="1">
    <source>
        <dbReference type="EMBL" id="RZS43692.1"/>
    </source>
</evidence>
<gene>
    <name evidence="1" type="ORF">EV193_102673</name>
</gene>
<dbReference type="EMBL" id="SGWQ01000002">
    <property type="protein sequence ID" value="RZS43692.1"/>
    <property type="molecule type" value="Genomic_DNA"/>
</dbReference>
<dbReference type="AlphaFoldDB" id="A0A4Q7L5Y8"/>
<accession>A0A4Q7L5Y8</accession>
<keyword evidence="2" id="KW-1185">Reference proteome</keyword>
<name>A0A4Q7L5Y8_9PSEU</name>
<protein>
    <submittedName>
        <fullName evidence="1">Uncharacterized protein</fullName>
    </submittedName>
</protein>
<dbReference type="Proteomes" id="UP000294257">
    <property type="component" value="Unassembled WGS sequence"/>
</dbReference>
<organism evidence="1 2">
    <name type="scientific">Herbihabitans rhizosphaerae</name>
    <dbReference type="NCBI Taxonomy" id="1872711"/>
    <lineage>
        <taxon>Bacteria</taxon>
        <taxon>Bacillati</taxon>
        <taxon>Actinomycetota</taxon>
        <taxon>Actinomycetes</taxon>
        <taxon>Pseudonocardiales</taxon>
        <taxon>Pseudonocardiaceae</taxon>
        <taxon>Herbihabitans</taxon>
    </lineage>
</organism>